<dbReference type="EMBL" id="NMUH01012216">
    <property type="protein sequence ID" value="MQM22140.1"/>
    <property type="molecule type" value="Genomic_DNA"/>
</dbReference>
<dbReference type="AlphaFoldDB" id="A0A843XSV9"/>
<proteinExistence type="predicted"/>
<sequence>MQNPQITTYPCKGRDRVRSERDRVMHSVLDINGGLASGGVTPCSFPHSFPSSSPTFTLEPLHKFRWLTGVRGVAVVRVVAANQAGNDELERGVREAFLGFRHDSRFFGSSIAFLRSVSSVLDTLTPLFELYVRLREKRQELRPESREVPSMGLQLVAAARYDVPCYGTGLLVVSVLVPCGNRVGYGSVLVFSVLDINSGLASRFSVSQARVLVMLRVLSRYLCCAVKARVPRGARHGPAACGCRCGVGWSPQLFDFFLVERQLELSSVTVRLRGSSCVVLFGLDTGLISQ</sequence>
<evidence type="ECO:0000313" key="1">
    <source>
        <dbReference type="EMBL" id="MQM22140.1"/>
    </source>
</evidence>
<comment type="caution">
    <text evidence="1">The sequence shown here is derived from an EMBL/GenBank/DDBJ whole genome shotgun (WGS) entry which is preliminary data.</text>
</comment>
<dbReference type="Proteomes" id="UP000652761">
    <property type="component" value="Unassembled WGS sequence"/>
</dbReference>
<protein>
    <submittedName>
        <fullName evidence="1">Uncharacterized protein</fullName>
    </submittedName>
</protein>
<accession>A0A843XSV9</accession>
<reference evidence="1" key="1">
    <citation type="submission" date="2017-07" db="EMBL/GenBank/DDBJ databases">
        <title>Taro Niue Genome Assembly and Annotation.</title>
        <authorList>
            <person name="Atibalentja N."/>
            <person name="Keating K."/>
            <person name="Fields C.J."/>
        </authorList>
    </citation>
    <scope>NUCLEOTIDE SEQUENCE</scope>
    <source>
        <strain evidence="1">Niue_2</strain>
        <tissue evidence="1">Leaf</tissue>
    </source>
</reference>
<evidence type="ECO:0000313" key="2">
    <source>
        <dbReference type="Proteomes" id="UP000652761"/>
    </source>
</evidence>
<organism evidence="1 2">
    <name type="scientific">Colocasia esculenta</name>
    <name type="common">Wild taro</name>
    <name type="synonym">Arum esculentum</name>
    <dbReference type="NCBI Taxonomy" id="4460"/>
    <lineage>
        <taxon>Eukaryota</taxon>
        <taxon>Viridiplantae</taxon>
        <taxon>Streptophyta</taxon>
        <taxon>Embryophyta</taxon>
        <taxon>Tracheophyta</taxon>
        <taxon>Spermatophyta</taxon>
        <taxon>Magnoliopsida</taxon>
        <taxon>Liliopsida</taxon>
        <taxon>Araceae</taxon>
        <taxon>Aroideae</taxon>
        <taxon>Colocasieae</taxon>
        <taxon>Colocasia</taxon>
    </lineage>
</organism>
<gene>
    <name evidence="1" type="ORF">Taro_055188</name>
</gene>
<name>A0A843XSV9_COLES</name>
<keyword evidence="2" id="KW-1185">Reference proteome</keyword>